<dbReference type="STRING" id="865938.Weevi_1595"/>
<keyword evidence="4 7" id="KW-0378">Hydrolase</keyword>
<dbReference type="EMBL" id="CP002455">
    <property type="protein sequence ID" value="ADX68295.1"/>
    <property type="molecule type" value="Genomic_DNA"/>
</dbReference>
<comment type="pathway">
    <text evidence="1">Amino-acid biosynthesis; L-methionine biosynthesis via salvage pathway; S-methyl-5-thio-alpha-D-ribose 1-phosphate from S-methyl-5'-thioadenosine (hydrolase route): step 1/2.</text>
</comment>
<evidence type="ECO:0000256" key="2">
    <source>
        <dbReference type="ARBA" id="ARBA00011974"/>
    </source>
</evidence>
<evidence type="ECO:0000256" key="1">
    <source>
        <dbReference type="ARBA" id="ARBA00004945"/>
    </source>
</evidence>
<reference evidence="7 8" key="1">
    <citation type="journal article" date="2011" name="Stand. Genomic Sci.">
        <title>Complete genome sequence of Weeksella virosa type strain (9751).</title>
        <authorList>
            <person name="Lang E."/>
            <person name="Teshima H."/>
            <person name="Lucas S."/>
            <person name="Lapidus A."/>
            <person name="Hammon N."/>
            <person name="Deshpande S."/>
            <person name="Nolan M."/>
            <person name="Cheng J.F."/>
            <person name="Pitluck S."/>
            <person name="Liolios K."/>
            <person name="Pagani I."/>
            <person name="Mikhailova N."/>
            <person name="Ivanova N."/>
            <person name="Mavromatis K."/>
            <person name="Pati A."/>
            <person name="Tapia R."/>
            <person name="Han C."/>
            <person name="Goodwin L."/>
            <person name="Chen A."/>
            <person name="Palaniappan K."/>
            <person name="Land M."/>
            <person name="Hauser L."/>
            <person name="Chang Y.J."/>
            <person name="Jeffries C.D."/>
            <person name="Brambilla E.M."/>
            <person name="Kopitz M."/>
            <person name="Rohde M."/>
            <person name="Goker M."/>
            <person name="Tindall B.J."/>
            <person name="Detter J.C."/>
            <person name="Woyke T."/>
            <person name="Bristow J."/>
            <person name="Eisen J.A."/>
            <person name="Markowitz V."/>
            <person name="Hugenholtz P."/>
            <person name="Klenk H.P."/>
            <person name="Kyrpides N.C."/>
        </authorList>
    </citation>
    <scope>NUCLEOTIDE SEQUENCE [LARGE SCALE GENOMIC DNA]</scope>
    <source>
        <strain evidence="8">ATCC 43766 / DSM 16922 / JCM 21250 / NBRC 16016 / NCTC 11634 / CL345/78</strain>
    </source>
</reference>
<evidence type="ECO:0000256" key="4">
    <source>
        <dbReference type="ARBA" id="ARBA00022801"/>
    </source>
</evidence>
<dbReference type="KEGG" id="wvi:Weevi_1595"/>
<proteinExistence type="predicted"/>
<dbReference type="RefSeq" id="WP_013598684.1">
    <property type="nucleotide sequence ID" value="NC_015144.1"/>
</dbReference>
<keyword evidence="8" id="KW-1185">Reference proteome</keyword>
<dbReference type="OrthoDB" id="9792278at2"/>
<evidence type="ECO:0000313" key="8">
    <source>
        <dbReference type="Proteomes" id="UP000008641"/>
    </source>
</evidence>
<keyword evidence="7" id="KW-0326">Glycosidase</keyword>
<protein>
    <recommendedName>
        <fullName evidence="2">adenosylhomocysteine nucleosidase</fullName>
        <ecNumber evidence="2">3.2.2.9</ecNumber>
    </recommendedName>
</protein>
<keyword evidence="5" id="KW-0486">Methionine biosynthesis</keyword>
<dbReference type="CDD" id="cd09008">
    <property type="entry name" value="MTAN"/>
    <property type="match status" value="1"/>
</dbReference>
<dbReference type="GO" id="GO:0008782">
    <property type="term" value="F:adenosylhomocysteine nucleosidase activity"/>
    <property type="evidence" value="ECO:0007669"/>
    <property type="project" value="UniProtKB-EC"/>
</dbReference>
<evidence type="ECO:0000256" key="5">
    <source>
        <dbReference type="ARBA" id="ARBA00023167"/>
    </source>
</evidence>
<accession>F0NZE8</accession>
<dbReference type="InterPro" id="IPR035994">
    <property type="entry name" value="Nucleoside_phosphorylase_sf"/>
</dbReference>
<dbReference type="GO" id="GO:0019509">
    <property type="term" value="P:L-methionine salvage from methylthioadenosine"/>
    <property type="evidence" value="ECO:0007669"/>
    <property type="project" value="UniProtKB-UniPathway"/>
</dbReference>
<sequence length="248" mass="28131">MKHERIGILGAIPEEINYIIPLIENKREEKIGKRTFYIGKIGKHEVVLAYSRIGKVAAATTVSTLILHYNITQLIFTGVAGAIHPDVKIGDIVLARKLIQHDMNASPLMPRHEIPLLGKTYFEVDTKLLERSRKAANNTLLTNSFTEAEKDEFHLHHPTIHFGLIASGDLFFSTTKQKEKLNQRIQNILCVEMEGAAIAQICYEFSIPFCVMRVISDEANDESSIDFVRFIKHVGRVYSRSFIENLLK</sequence>
<dbReference type="Proteomes" id="UP000008641">
    <property type="component" value="Chromosome"/>
</dbReference>
<evidence type="ECO:0000256" key="3">
    <source>
        <dbReference type="ARBA" id="ARBA00022605"/>
    </source>
</evidence>
<dbReference type="Gene3D" id="3.40.50.1580">
    <property type="entry name" value="Nucleoside phosphorylase domain"/>
    <property type="match status" value="1"/>
</dbReference>
<evidence type="ECO:0000313" key="7">
    <source>
        <dbReference type="EMBL" id="ADX68295.1"/>
    </source>
</evidence>
<dbReference type="PANTHER" id="PTHR46832">
    <property type="entry name" value="5'-METHYLTHIOADENOSINE/S-ADENOSYLHOMOCYSTEINE NUCLEOSIDASE"/>
    <property type="match status" value="1"/>
</dbReference>
<dbReference type="eggNOG" id="COG0775">
    <property type="taxonomic scope" value="Bacteria"/>
</dbReference>
<dbReference type="GO" id="GO:0009164">
    <property type="term" value="P:nucleoside catabolic process"/>
    <property type="evidence" value="ECO:0007669"/>
    <property type="project" value="InterPro"/>
</dbReference>
<dbReference type="GO" id="GO:0008930">
    <property type="term" value="F:methylthioadenosine nucleosidase activity"/>
    <property type="evidence" value="ECO:0007669"/>
    <property type="project" value="InterPro"/>
</dbReference>
<keyword evidence="3" id="KW-0028">Amino-acid biosynthesis</keyword>
<feature type="domain" description="Nucleoside phosphorylase" evidence="6">
    <location>
        <begin position="5"/>
        <end position="230"/>
    </location>
</feature>
<evidence type="ECO:0000259" key="6">
    <source>
        <dbReference type="Pfam" id="PF01048"/>
    </source>
</evidence>
<dbReference type="PANTHER" id="PTHR46832:SF1">
    <property type="entry name" value="5'-METHYLTHIOADENOSINE_S-ADENOSYLHOMOCYSTEINE NUCLEOSIDASE"/>
    <property type="match status" value="1"/>
</dbReference>
<organism evidence="7 8">
    <name type="scientific">Weeksella virosa (strain ATCC 43766 / DSM 16922 / JCM 21250 / CCUG 30538 / CDC 9751 / IAM 14551 / NBRC 16016 / NCTC 11634 / CL345/78)</name>
    <dbReference type="NCBI Taxonomy" id="865938"/>
    <lineage>
        <taxon>Bacteria</taxon>
        <taxon>Pseudomonadati</taxon>
        <taxon>Bacteroidota</taxon>
        <taxon>Flavobacteriia</taxon>
        <taxon>Flavobacteriales</taxon>
        <taxon>Weeksellaceae</taxon>
        <taxon>Weeksella</taxon>
    </lineage>
</organism>
<dbReference type="GO" id="GO:0019284">
    <property type="term" value="P:L-methionine salvage from S-adenosylmethionine"/>
    <property type="evidence" value="ECO:0007669"/>
    <property type="project" value="TreeGrafter"/>
</dbReference>
<name>F0NZE8_WEEVC</name>
<dbReference type="UniPathway" id="UPA00904">
    <property type="reaction ID" value="UER00871"/>
</dbReference>
<dbReference type="HOGENOM" id="CLU_031248_2_0_10"/>
<dbReference type="SUPFAM" id="SSF53167">
    <property type="entry name" value="Purine and uridine phosphorylases"/>
    <property type="match status" value="1"/>
</dbReference>
<dbReference type="EC" id="3.2.2.9" evidence="2"/>
<dbReference type="GO" id="GO:0005829">
    <property type="term" value="C:cytosol"/>
    <property type="evidence" value="ECO:0007669"/>
    <property type="project" value="TreeGrafter"/>
</dbReference>
<dbReference type="InterPro" id="IPR010049">
    <property type="entry name" value="MTA_SAH_Nsdase"/>
</dbReference>
<dbReference type="AlphaFoldDB" id="F0NZE8"/>
<dbReference type="Pfam" id="PF01048">
    <property type="entry name" value="PNP_UDP_1"/>
    <property type="match status" value="1"/>
</dbReference>
<dbReference type="InterPro" id="IPR000845">
    <property type="entry name" value="Nucleoside_phosphorylase_d"/>
</dbReference>
<reference evidence="8" key="2">
    <citation type="journal article" date="2011" name="Stand. Genomic Sci.">
        <title>Complete genome sequence of Weeksella virosa type strain (9751T).</title>
        <authorList>
            <person name="Lang E."/>
            <person name="Teshima H."/>
            <person name="Lucas S."/>
            <person name="Lapidus A."/>
            <person name="Hammon N."/>
            <person name="Deshpande S."/>
            <person name="Nolan M."/>
            <person name="Cheng J."/>
            <person name="Pitluck S."/>
            <person name="Liolios K."/>
            <person name="Pagani I."/>
            <person name="Mikhailova N."/>
            <person name="Ivanova N."/>
            <person name="Mavromatis K."/>
            <person name="Pati A."/>
            <person name="Tapia R."/>
            <person name="Han C."/>
            <person name="Goodwin L."/>
            <person name="Chen A."/>
            <person name="Palaniappan K."/>
            <person name="Land M."/>
            <person name="Hauser L."/>
            <person name="Chang Y."/>
            <person name="Jeffries C."/>
            <person name="Brambilla E."/>
            <person name="Kopitz M."/>
            <person name="Rohde M."/>
            <person name="Goker M."/>
            <person name="Tindall B."/>
            <person name="Detter J."/>
            <person name="Woyke T."/>
            <person name="Bristow J."/>
            <person name="Eisen J."/>
            <person name="Markowitz V."/>
            <person name="Hugenholtz P."/>
            <person name="Klenk H."/>
            <person name="Kyrpides N."/>
        </authorList>
    </citation>
    <scope>NUCLEOTIDE SEQUENCE [LARGE SCALE GENOMIC DNA]</scope>
    <source>
        <strain evidence="8">ATCC 43766 / DSM 16922 / JCM 21250 / NBRC 16016 / NCTC 11634 / CL345/78</strain>
    </source>
</reference>
<gene>
    <name evidence="7" type="ordered locus">Weevi_1595</name>
</gene>
<dbReference type="NCBIfam" id="TIGR01704">
    <property type="entry name" value="MTA_SAH-Nsdase"/>
    <property type="match status" value="1"/>
</dbReference>
<dbReference type="NCBIfam" id="NF004079">
    <property type="entry name" value="PRK05584.1"/>
    <property type="match status" value="1"/>
</dbReference>